<dbReference type="InterPro" id="IPR051459">
    <property type="entry name" value="Cytochrome_c-type_DH"/>
</dbReference>
<protein>
    <submittedName>
        <fullName evidence="10">C-type cytochrome</fullName>
    </submittedName>
</protein>
<dbReference type="PROSITE" id="PS51007">
    <property type="entry name" value="CYTC"/>
    <property type="match status" value="1"/>
</dbReference>
<comment type="caution">
    <text evidence="10">The sequence shown here is derived from an EMBL/GenBank/DDBJ whole genome shotgun (WGS) entry which is preliminary data.</text>
</comment>
<dbReference type="EMBL" id="JBHSLU010000064">
    <property type="protein sequence ID" value="MFC5507616.1"/>
    <property type="molecule type" value="Genomic_DNA"/>
</dbReference>
<evidence type="ECO:0000256" key="1">
    <source>
        <dbReference type="ARBA" id="ARBA00001926"/>
    </source>
</evidence>
<keyword evidence="11" id="KW-1185">Reference proteome</keyword>
<dbReference type="Proteomes" id="UP001596060">
    <property type="component" value="Unassembled WGS sequence"/>
</dbReference>
<accession>A0ABW0P4J7</accession>
<evidence type="ECO:0000256" key="8">
    <source>
        <dbReference type="PROSITE-ProRule" id="PRU00433"/>
    </source>
</evidence>
<dbReference type="PANTHER" id="PTHR35008">
    <property type="entry name" value="BLL4482 PROTEIN-RELATED"/>
    <property type="match status" value="1"/>
</dbReference>
<dbReference type="PRINTS" id="PR00605">
    <property type="entry name" value="CYTCHROMECIC"/>
</dbReference>
<dbReference type="RefSeq" id="WP_067989809.1">
    <property type="nucleotide sequence ID" value="NZ_JBHSLU010000064.1"/>
</dbReference>
<sequence length="151" mass="16135">MTWSAARARAAIVAALGIGVPAAVLSGWVGVGSWGEPRDVALGRRVYAAQCASCHGVNLEGQKNWQEALPDGRMPAPPHDVSGHTWHHSDEELFTVTKSGLAALVPGHDSAMPAFGDVLSDDEIRAVLAFIKSTWPRREREYQAARGKAAQ</sequence>
<dbReference type="InterPro" id="IPR036909">
    <property type="entry name" value="Cyt_c-like_dom_sf"/>
</dbReference>
<evidence type="ECO:0000256" key="2">
    <source>
        <dbReference type="ARBA" id="ARBA00022448"/>
    </source>
</evidence>
<comment type="cofactor">
    <cofactor evidence="1">
        <name>heme c</name>
        <dbReference type="ChEBI" id="CHEBI:61717"/>
    </cofactor>
</comment>
<evidence type="ECO:0000259" key="9">
    <source>
        <dbReference type="PROSITE" id="PS51007"/>
    </source>
</evidence>
<name>A0ABW0P4J7_9HYPH</name>
<proteinExistence type="predicted"/>
<evidence type="ECO:0000256" key="5">
    <source>
        <dbReference type="ARBA" id="ARBA00022723"/>
    </source>
</evidence>
<evidence type="ECO:0000313" key="10">
    <source>
        <dbReference type="EMBL" id="MFC5507616.1"/>
    </source>
</evidence>
<evidence type="ECO:0000256" key="7">
    <source>
        <dbReference type="ARBA" id="ARBA00023004"/>
    </source>
</evidence>
<reference evidence="11" key="1">
    <citation type="journal article" date="2019" name="Int. J. Syst. Evol. Microbiol.">
        <title>The Global Catalogue of Microorganisms (GCM) 10K type strain sequencing project: providing services to taxonomists for standard genome sequencing and annotation.</title>
        <authorList>
            <consortium name="The Broad Institute Genomics Platform"/>
            <consortium name="The Broad Institute Genome Sequencing Center for Infectious Disease"/>
            <person name="Wu L."/>
            <person name="Ma J."/>
        </authorList>
    </citation>
    <scope>NUCLEOTIDE SEQUENCE [LARGE SCALE GENOMIC DNA]</scope>
    <source>
        <strain evidence="11">CCUG 43117</strain>
    </source>
</reference>
<dbReference type="PANTHER" id="PTHR35008:SF4">
    <property type="entry name" value="BLL4482 PROTEIN"/>
    <property type="match status" value="1"/>
</dbReference>
<dbReference type="SUPFAM" id="SSF46626">
    <property type="entry name" value="Cytochrome c"/>
    <property type="match status" value="1"/>
</dbReference>
<gene>
    <name evidence="10" type="ORF">ACFPN9_20440</name>
</gene>
<keyword evidence="6" id="KW-0249">Electron transport</keyword>
<keyword evidence="7 8" id="KW-0408">Iron</keyword>
<dbReference type="Gene3D" id="1.10.760.10">
    <property type="entry name" value="Cytochrome c-like domain"/>
    <property type="match status" value="1"/>
</dbReference>
<dbReference type="InterPro" id="IPR008168">
    <property type="entry name" value="Cyt_C_IC"/>
</dbReference>
<organism evidence="10 11">
    <name type="scientific">Bosea massiliensis</name>
    <dbReference type="NCBI Taxonomy" id="151419"/>
    <lineage>
        <taxon>Bacteria</taxon>
        <taxon>Pseudomonadati</taxon>
        <taxon>Pseudomonadota</taxon>
        <taxon>Alphaproteobacteria</taxon>
        <taxon>Hyphomicrobiales</taxon>
        <taxon>Boseaceae</taxon>
        <taxon>Bosea</taxon>
    </lineage>
</organism>
<keyword evidence="4" id="KW-0679">Respiratory chain</keyword>
<keyword evidence="3 8" id="KW-0349">Heme</keyword>
<evidence type="ECO:0000256" key="3">
    <source>
        <dbReference type="ARBA" id="ARBA00022617"/>
    </source>
</evidence>
<evidence type="ECO:0000256" key="4">
    <source>
        <dbReference type="ARBA" id="ARBA00022660"/>
    </source>
</evidence>
<feature type="domain" description="Cytochrome c" evidence="9">
    <location>
        <begin position="38"/>
        <end position="135"/>
    </location>
</feature>
<evidence type="ECO:0000256" key="6">
    <source>
        <dbReference type="ARBA" id="ARBA00022982"/>
    </source>
</evidence>
<dbReference type="InterPro" id="IPR009056">
    <property type="entry name" value="Cyt_c-like_dom"/>
</dbReference>
<dbReference type="Pfam" id="PF13442">
    <property type="entry name" value="Cytochrome_CBB3"/>
    <property type="match status" value="1"/>
</dbReference>
<keyword evidence="5 8" id="KW-0479">Metal-binding</keyword>
<evidence type="ECO:0000313" key="11">
    <source>
        <dbReference type="Proteomes" id="UP001596060"/>
    </source>
</evidence>
<keyword evidence="2" id="KW-0813">Transport</keyword>